<proteinExistence type="predicted"/>
<dbReference type="Proteomes" id="UP001283361">
    <property type="component" value="Unassembled WGS sequence"/>
</dbReference>
<keyword evidence="2" id="KW-1185">Reference proteome</keyword>
<sequence length="193" mass="21351">MDTHHRSCCEKCKIREQYLLARCGCLCLGWRVLDNQQWRDQHVLKVVYLLIDGYWTTSSGGTNTSLCLHQQARVRKLTNRSSVCVCPSMIVFEVSHLVLSVHDVFQGRSLKDDSSNAAHGQATVLSNESQVQSNGRVSVDEAPGDQQRFAWLGRTGPVKSEPSTSKHRHSGQLDITHAGLCTVLTRCSSLGGS</sequence>
<organism evidence="1 2">
    <name type="scientific">Elysia crispata</name>
    <name type="common">lettuce slug</name>
    <dbReference type="NCBI Taxonomy" id="231223"/>
    <lineage>
        <taxon>Eukaryota</taxon>
        <taxon>Metazoa</taxon>
        <taxon>Spiralia</taxon>
        <taxon>Lophotrochozoa</taxon>
        <taxon>Mollusca</taxon>
        <taxon>Gastropoda</taxon>
        <taxon>Heterobranchia</taxon>
        <taxon>Euthyneura</taxon>
        <taxon>Panpulmonata</taxon>
        <taxon>Sacoglossa</taxon>
        <taxon>Placobranchoidea</taxon>
        <taxon>Plakobranchidae</taxon>
        <taxon>Elysia</taxon>
    </lineage>
</organism>
<evidence type="ECO:0000313" key="1">
    <source>
        <dbReference type="EMBL" id="KAK3796809.1"/>
    </source>
</evidence>
<evidence type="ECO:0000313" key="2">
    <source>
        <dbReference type="Proteomes" id="UP001283361"/>
    </source>
</evidence>
<accession>A0AAE1AZ36</accession>
<comment type="caution">
    <text evidence="1">The sequence shown here is derived from an EMBL/GenBank/DDBJ whole genome shotgun (WGS) entry which is preliminary data.</text>
</comment>
<gene>
    <name evidence="1" type="ORF">RRG08_040868</name>
</gene>
<dbReference type="EMBL" id="JAWDGP010000840">
    <property type="protein sequence ID" value="KAK3796809.1"/>
    <property type="molecule type" value="Genomic_DNA"/>
</dbReference>
<reference evidence="1" key="1">
    <citation type="journal article" date="2023" name="G3 (Bethesda)">
        <title>A reference genome for the long-term kleptoplast-retaining sea slug Elysia crispata morphotype clarki.</title>
        <authorList>
            <person name="Eastman K.E."/>
            <person name="Pendleton A.L."/>
            <person name="Shaikh M.A."/>
            <person name="Suttiyut T."/>
            <person name="Ogas R."/>
            <person name="Tomko P."/>
            <person name="Gavelis G."/>
            <person name="Widhalm J.R."/>
            <person name="Wisecaver J.H."/>
        </authorList>
    </citation>
    <scope>NUCLEOTIDE SEQUENCE</scope>
    <source>
        <strain evidence="1">ECLA1</strain>
    </source>
</reference>
<protein>
    <submittedName>
        <fullName evidence="1">Uncharacterized protein</fullName>
    </submittedName>
</protein>
<dbReference type="AlphaFoldDB" id="A0AAE1AZ36"/>
<name>A0AAE1AZ36_9GAST</name>